<keyword evidence="3 5" id="KW-1133">Transmembrane helix</keyword>
<dbReference type="AlphaFoldDB" id="A0A0F9Q142"/>
<reference evidence="7" key="1">
    <citation type="journal article" date="2015" name="Nature">
        <title>Complex archaea that bridge the gap between prokaryotes and eukaryotes.</title>
        <authorList>
            <person name="Spang A."/>
            <person name="Saw J.H."/>
            <person name="Jorgensen S.L."/>
            <person name="Zaremba-Niedzwiedzka K."/>
            <person name="Martijn J."/>
            <person name="Lind A.E."/>
            <person name="van Eijk R."/>
            <person name="Schleper C."/>
            <person name="Guy L."/>
            <person name="Ettema T.J."/>
        </authorList>
    </citation>
    <scope>NUCLEOTIDE SEQUENCE</scope>
</reference>
<feature type="transmembrane region" description="Helical" evidence="5">
    <location>
        <begin position="285"/>
        <end position="304"/>
    </location>
</feature>
<dbReference type="PANTHER" id="PTHR22773">
    <property type="entry name" value="NADH DEHYDROGENASE"/>
    <property type="match status" value="1"/>
</dbReference>
<dbReference type="Pfam" id="PF00361">
    <property type="entry name" value="Proton_antipo_M"/>
    <property type="match status" value="1"/>
</dbReference>
<feature type="transmembrane region" description="Helical" evidence="5">
    <location>
        <begin position="228"/>
        <end position="248"/>
    </location>
</feature>
<dbReference type="GO" id="GO:0016020">
    <property type="term" value="C:membrane"/>
    <property type="evidence" value="ECO:0007669"/>
    <property type="project" value="UniProtKB-SubCell"/>
</dbReference>
<feature type="transmembrane region" description="Helical" evidence="5">
    <location>
        <begin position="153"/>
        <end position="172"/>
    </location>
</feature>
<keyword evidence="2 5" id="KW-0812">Transmembrane</keyword>
<proteinExistence type="inferred from homology"/>
<feature type="transmembrane region" description="Helical" evidence="5">
    <location>
        <begin position="67"/>
        <end position="86"/>
    </location>
</feature>
<feature type="domain" description="NADH:quinone oxidoreductase/Mrp antiporter transmembrane" evidence="6">
    <location>
        <begin position="118"/>
        <end position="400"/>
    </location>
</feature>
<comment type="caution">
    <text evidence="7">The sequence shown here is derived from an EMBL/GenBank/DDBJ whole genome shotgun (WGS) entry which is preliminary data.</text>
</comment>
<evidence type="ECO:0000256" key="1">
    <source>
        <dbReference type="ARBA" id="ARBA00004141"/>
    </source>
</evidence>
<comment type="subcellular location">
    <subcellularLocation>
        <location evidence="1">Membrane</location>
        <topology evidence="1">Multi-pass membrane protein</topology>
    </subcellularLocation>
</comment>
<feature type="transmembrane region" description="Helical" evidence="5">
    <location>
        <begin position="192"/>
        <end position="216"/>
    </location>
</feature>
<feature type="transmembrane region" description="Helical" evidence="5">
    <location>
        <begin position="32"/>
        <end position="52"/>
    </location>
</feature>
<name>A0A0F9Q142_9ZZZZ</name>
<keyword evidence="4 5" id="KW-0472">Membrane</keyword>
<accession>A0A0F9Q142</accession>
<feature type="transmembrane region" description="Helical" evidence="5">
    <location>
        <begin position="310"/>
        <end position="333"/>
    </location>
</feature>
<dbReference type="HAMAP" id="MF_00445">
    <property type="entry name" value="NDH1_NuoN_1"/>
    <property type="match status" value="1"/>
</dbReference>
<sequence>MARDLSFLIPELVLAAAVMLMIVAEMARAARLVLAIGLAGLAAATLLTLPVLDAETTVFGGTYRIDLLSGWAKLILLPGTALALLMTRSELAGQDREGSVYALLCLVTLGALMLAGGGDMMLLVLGVVLTGLGSFALVTFPRDDAATEAGMKYLVFGAVTGSVMIYGLTFWFGGAGSTLYSQLGTLDGKPLIAVAGLVAVIVGLGYKAALVPFHFWAPDAYDGAPVSVAAFLSVITKAAAFFAFAQVLRDLPPATGWPLVLALISATTMTYGYLAALVQTNLVRLIAYSSVAQSGYFLLGVVALGGSPLALPGIIVFAAAYVAMNLGAFAAVMAAGRDLDDMRGFGRRRPVMGVAMVIFLLSLTGIPPLFGFVGKVYLFAAAIEAGFLWLAVIGILNSVLALGVYLRIVVPMYRVPEAAPGAGALPQSALLAGVLTVAGLITLFMGVLAGFLPG</sequence>
<evidence type="ECO:0000256" key="4">
    <source>
        <dbReference type="ARBA" id="ARBA00023136"/>
    </source>
</evidence>
<organism evidence="7">
    <name type="scientific">marine sediment metagenome</name>
    <dbReference type="NCBI Taxonomy" id="412755"/>
    <lineage>
        <taxon>unclassified sequences</taxon>
        <taxon>metagenomes</taxon>
        <taxon>ecological metagenomes</taxon>
    </lineage>
</organism>
<evidence type="ECO:0000256" key="3">
    <source>
        <dbReference type="ARBA" id="ARBA00022989"/>
    </source>
</evidence>
<evidence type="ECO:0000259" key="6">
    <source>
        <dbReference type="Pfam" id="PF00361"/>
    </source>
</evidence>
<dbReference type="GO" id="GO:0042773">
    <property type="term" value="P:ATP synthesis coupled electron transport"/>
    <property type="evidence" value="ECO:0007669"/>
    <property type="project" value="InterPro"/>
</dbReference>
<evidence type="ECO:0000256" key="2">
    <source>
        <dbReference type="ARBA" id="ARBA00022692"/>
    </source>
</evidence>
<dbReference type="InterPro" id="IPR010096">
    <property type="entry name" value="NADH-Q_OxRdtase_suN/2"/>
</dbReference>
<feature type="transmembrane region" description="Helical" evidence="5">
    <location>
        <begin position="254"/>
        <end position="278"/>
    </location>
</feature>
<feature type="transmembrane region" description="Helical" evidence="5">
    <location>
        <begin position="354"/>
        <end position="380"/>
    </location>
</feature>
<evidence type="ECO:0000313" key="7">
    <source>
        <dbReference type="EMBL" id="KKN36184.1"/>
    </source>
</evidence>
<dbReference type="GO" id="GO:0008137">
    <property type="term" value="F:NADH dehydrogenase (ubiquinone) activity"/>
    <property type="evidence" value="ECO:0007669"/>
    <property type="project" value="InterPro"/>
</dbReference>
<dbReference type="EMBL" id="LAZR01001983">
    <property type="protein sequence ID" value="KKN36184.1"/>
    <property type="molecule type" value="Genomic_DNA"/>
</dbReference>
<protein>
    <recommendedName>
        <fullName evidence="6">NADH:quinone oxidoreductase/Mrp antiporter transmembrane domain-containing protein</fullName>
    </recommendedName>
</protein>
<feature type="transmembrane region" description="Helical" evidence="5">
    <location>
        <begin position="121"/>
        <end position="141"/>
    </location>
</feature>
<feature type="transmembrane region" description="Helical" evidence="5">
    <location>
        <begin position="98"/>
        <end position="115"/>
    </location>
</feature>
<gene>
    <name evidence="7" type="ORF">LCGC14_0776120</name>
</gene>
<dbReference type="InterPro" id="IPR001750">
    <property type="entry name" value="ND/Mrp_TM"/>
</dbReference>
<feature type="transmembrane region" description="Helical" evidence="5">
    <location>
        <begin position="429"/>
        <end position="452"/>
    </location>
</feature>
<feature type="transmembrane region" description="Helical" evidence="5">
    <location>
        <begin position="386"/>
        <end position="408"/>
    </location>
</feature>
<evidence type="ECO:0000256" key="5">
    <source>
        <dbReference type="SAM" id="Phobius"/>
    </source>
</evidence>
<feature type="transmembrane region" description="Helical" evidence="5">
    <location>
        <begin position="6"/>
        <end position="25"/>
    </location>
</feature>